<evidence type="ECO:0000313" key="2">
    <source>
        <dbReference type="EMBL" id="GKV46472.1"/>
    </source>
</evidence>
<feature type="transmembrane region" description="Helical" evidence="1">
    <location>
        <begin position="16"/>
        <end position="36"/>
    </location>
</feature>
<reference evidence="2 3" key="1">
    <citation type="journal article" date="2021" name="Commun. Biol.">
        <title>The genome of Shorea leprosula (Dipterocarpaceae) highlights the ecological relevance of drought in aseasonal tropical rainforests.</title>
        <authorList>
            <person name="Ng K.K.S."/>
            <person name="Kobayashi M.J."/>
            <person name="Fawcett J.A."/>
            <person name="Hatakeyama M."/>
            <person name="Paape T."/>
            <person name="Ng C.H."/>
            <person name="Ang C.C."/>
            <person name="Tnah L.H."/>
            <person name="Lee C.T."/>
            <person name="Nishiyama T."/>
            <person name="Sese J."/>
            <person name="O'Brien M.J."/>
            <person name="Copetti D."/>
            <person name="Mohd Noor M.I."/>
            <person name="Ong R.C."/>
            <person name="Putra M."/>
            <person name="Sireger I.Z."/>
            <person name="Indrioko S."/>
            <person name="Kosugi Y."/>
            <person name="Izuno A."/>
            <person name="Isagi Y."/>
            <person name="Lee S.L."/>
            <person name="Shimizu K.K."/>
        </authorList>
    </citation>
    <scope>NUCLEOTIDE SEQUENCE [LARGE SCALE GENOMIC DNA]</scope>
    <source>
        <strain evidence="2">214</strain>
    </source>
</reference>
<accession>A0AAV5MAK1</accession>
<evidence type="ECO:0000313" key="3">
    <source>
        <dbReference type="Proteomes" id="UP001054252"/>
    </source>
</evidence>
<protein>
    <submittedName>
        <fullName evidence="2">Uncharacterized protein</fullName>
    </submittedName>
</protein>
<dbReference type="Proteomes" id="UP001054252">
    <property type="component" value="Unassembled WGS sequence"/>
</dbReference>
<proteinExistence type="predicted"/>
<gene>
    <name evidence="2" type="ORF">SLEP1_g53453</name>
</gene>
<evidence type="ECO:0000256" key="1">
    <source>
        <dbReference type="SAM" id="Phobius"/>
    </source>
</evidence>
<organism evidence="2 3">
    <name type="scientific">Rubroshorea leprosula</name>
    <dbReference type="NCBI Taxonomy" id="152421"/>
    <lineage>
        <taxon>Eukaryota</taxon>
        <taxon>Viridiplantae</taxon>
        <taxon>Streptophyta</taxon>
        <taxon>Embryophyta</taxon>
        <taxon>Tracheophyta</taxon>
        <taxon>Spermatophyta</taxon>
        <taxon>Magnoliopsida</taxon>
        <taxon>eudicotyledons</taxon>
        <taxon>Gunneridae</taxon>
        <taxon>Pentapetalae</taxon>
        <taxon>rosids</taxon>
        <taxon>malvids</taxon>
        <taxon>Malvales</taxon>
        <taxon>Dipterocarpaceae</taxon>
        <taxon>Rubroshorea</taxon>
    </lineage>
</organism>
<keyword evidence="1" id="KW-1133">Transmembrane helix</keyword>
<name>A0AAV5MAK1_9ROSI</name>
<dbReference type="AlphaFoldDB" id="A0AAV5MAK1"/>
<keyword evidence="1" id="KW-0472">Membrane</keyword>
<comment type="caution">
    <text evidence="2">The sequence shown here is derived from an EMBL/GenBank/DDBJ whole genome shotgun (WGS) entry which is preliminary data.</text>
</comment>
<keyword evidence="3" id="KW-1185">Reference proteome</keyword>
<keyword evidence="1" id="KW-0812">Transmembrane</keyword>
<sequence length="65" mass="7141">MGANCFEFSVRTAPNFLCSCLNWLGLTLIALVPPILGSSRELPLHLPPASLPLQLRFLQLENYGS</sequence>
<dbReference type="EMBL" id="BPVZ01000209">
    <property type="protein sequence ID" value="GKV46472.1"/>
    <property type="molecule type" value="Genomic_DNA"/>
</dbReference>